<dbReference type="EMBL" id="CAJOBI010103373">
    <property type="protein sequence ID" value="CAF4598293.1"/>
    <property type="molecule type" value="Genomic_DNA"/>
</dbReference>
<name>A0A8S2Z397_9BILA</name>
<protein>
    <recommendedName>
        <fullName evidence="1">DNA polymerase beta palm domain-containing protein</fullName>
    </recommendedName>
</protein>
<dbReference type="InterPro" id="IPR028207">
    <property type="entry name" value="DNA_pol_B_palm_palm"/>
</dbReference>
<evidence type="ECO:0000313" key="3">
    <source>
        <dbReference type="Proteomes" id="UP000676336"/>
    </source>
</evidence>
<feature type="non-terminal residue" evidence="2">
    <location>
        <position position="1"/>
    </location>
</feature>
<dbReference type="PROSITE" id="PS00522">
    <property type="entry name" value="DNA_POLYMERASE_X"/>
    <property type="match status" value="1"/>
</dbReference>
<evidence type="ECO:0000313" key="2">
    <source>
        <dbReference type="EMBL" id="CAF4598293.1"/>
    </source>
</evidence>
<dbReference type="InterPro" id="IPR043519">
    <property type="entry name" value="NT_sf"/>
</dbReference>
<proteinExistence type="predicted"/>
<reference evidence="2" key="1">
    <citation type="submission" date="2021-02" db="EMBL/GenBank/DDBJ databases">
        <authorList>
            <person name="Nowell W R."/>
        </authorList>
    </citation>
    <scope>NUCLEOTIDE SEQUENCE</scope>
</reference>
<dbReference type="InterPro" id="IPR019843">
    <property type="entry name" value="DNA_pol-X_BS"/>
</dbReference>
<accession>A0A8S2Z397</accession>
<comment type="caution">
    <text evidence="2">The sequence shown here is derived from an EMBL/GenBank/DDBJ whole genome shotgun (WGS) entry which is preliminary data.</text>
</comment>
<dbReference type="SUPFAM" id="SSF81301">
    <property type="entry name" value="Nucleotidyltransferase"/>
    <property type="match status" value="1"/>
</dbReference>
<sequence>METILLREITAIDNQLRAEIVGSYRRGATASSDIDVLVTHPTVA</sequence>
<dbReference type="GO" id="GO:0016779">
    <property type="term" value="F:nucleotidyltransferase activity"/>
    <property type="evidence" value="ECO:0007669"/>
    <property type="project" value="InterPro"/>
</dbReference>
<dbReference type="AlphaFoldDB" id="A0A8S2Z397"/>
<evidence type="ECO:0000259" key="1">
    <source>
        <dbReference type="Pfam" id="PF14792"/>
    </source>
</evidence>
<organism evidence="2 3">
    <name type="scientific">Rotaria magnacalcarata</name>
    <dbReference type="NCBI Taxonomy" id="392030"/>
    <lineage>
        <taxon>Eukaryota</taxon>
        <taxon>Metazoa</taxon>
        <taxon>Spiralia</taxon>
        <taxon>Gnathifera</taxon>
        <taxon>Rotifera</taxon>
        <taxon>Eurotatoria</taxon>
        <taxon>Bdelloidea</taxon>
        <taxon>Philodinida</taxon>
        <taxon>Philodinidae</taxon>
        <taxon>Rotaria</taxon>
    </lineage>
</organism>
<dbReference type="Pfam" id="PF14792">
    <property type="entry name" value="DNA_pol_B_palm"/>
    <property type="match status" value="1"/>
</dbReference>
<dbReference type="Proteomes" id="UP000676336">
    <property type="component" value="Unassembled WGS sequence"/>
</dbReference>
<feature type="domain" description="DNA polymerase beta palm" evidence="1">
    <location>
        <begin position="2"/>
        <end position="43"/>
    </location>
</feature>
<dbReference type="Gene3D" id="3.30.460.10">
    <property type="entry name" value="Beta Polymerase, domain 2"/>
    <property type="match status" value="1"/>
</dbReference>
<gene>
    <name evidence="2" type="ORF">SMN809_LOCUS38967</name>
</gene>